<dbReference type="GO" id="GO:0016323">
    <property type="term" value="C:basolateral plasma membrane"/>
    <property type="evidence" value="ECO:0007669"/>
    <property type="project" value="TreeGrafter"/>
</dbReference>
<dbReference type="GO" id="GO:0005794">
    <property type="term" value="C:Golgi apparatus"/>
    <property type="evidence" value="ECO:0007669"/>
    <property type="project" value="TreeGrafter"/>
</dbReference>
<evidence type="ECO:0000256" key="4">
    <source>
        <dbReference type="ARBA" id="ARBA00022824"/>
    </source>
</evidence>
<dbReference type="PANTHER" id="PTHR13024:SF0">
    <property type="entry name" value="MICROSOMAL TRIACYLGLYCEROL TRANSFER PROTEIN"/>
    <property type="match status" value="1"/>
</dbReference>
<proteinExistence type="predicted"/>
<feature type="non-terminal residue" evidence="7">
    <location>
        <position position="1"/>
    </location>
</feature>
<comment type="caution">
    <text evidence="7">The sequence shown here is derived from an EMBL/GenBank/DDBJ whole genome shotgun (WGS) entry which is preliminary data.</text>
</comment>
<sequence>SFDGNHSPTMVPRLFLVLLLVAVVAAETEYGEGGRRKGKLEDYPRQYPIDGNETRSLHFDYTYFSETVMYDQLENKADSPSIYINASLTFDILHHGNGDVIAVWMLNECFSNNCGTPPPVWVNFRRGGNNINEVFVDNEDVPADYVPRWNFLYAVAHTIYTPVDAGEGDEQYTKTPYGMCSVAFSRPEDKRFRRQMTKCDLKGSTNTTRVDGLLATRYRQDVHYVQNTKVDADIVIIETVEELGLSSPFNDQFGIIVETRSHMEMTNRTFRVTKRLCELGHDTEKCAVDIGLRKVGDRLYENVDMKRAYETEYQKDQFVQTLTALRGIHVKDDAWTEDHAAAVADLVLIVKKLESPSAAIAAALVDDANYDIRAVLATVLGSLGGADAVKTAREVIYSEEHGLKRFSTHFLFGIAHHTHAQSDKFLKELMYWLRDTPTTSALHWEIANTVATVLYRDCDRSVSARNQCDKGKRPILNKFIEDLTACSDDDCIEKVLEVLINLPSPTTVSFAKTHLCSASQSIQLKAAQLIAKAPQSLYNTELTYALLRVFRNTCPSPSSTTASMTALNAMIKSIPESQTAGTLILRTESIASPADQELWSYLYDAIAVSRQFDVTKDEFWSTLRSFRVFRPNYAQRSLTADSNAFAADIADFAGFRGRLRSSSEFASGILRGSNVQMSAVKGVNNKASEWPLFELQLETSGLESYVDSSHPMSDVTNPKASLRLSLLSHALPAFTVFDGHQAMMSAAMNANGQKIRVFESSIPLRTFSTVYPLLSGLSVSLDAAVVTTVRLFGSSEISLWNRESVSEIFVNTTSSITGSASIIQDGVEKQRLDGKLSLITGIQSKTEAKFASKPYRFCVNMGNDGNVISLSTVRIDHEEASPKVQTSSSSTSLPGQSWTLGEAMRKQCRLLLSEQ</sequence>
<dbReference type="PANTHER" id="PTHR13024">
    <property type="entry name" value="MICROSOMAL TRIGLYCERIDE TRANSFER PROTEIN, LARGE SUBUNIT"/>
    <property type="match status" value="1"/>
</dbReference>
<keyword evidence="3 5" id="KW-0732">Signal</keyword>
<evidence type="ECO:0000256" key="1">
    <source>
        <dbReference type="ARBA" id="ARBA00004240"/>
    </source>
</evidence>
<reference evidence="7" key="1">
    <citation type="submission" date="2023-10" db="EMBL/GenBank/DDBJ databases">
        <title>Genome assembly of Pristionchus species.</title>
        <authorList>
            <person name="Yoshida K."/>
            <person name="Sommer R.J."/>
        </authorList>
    </citation>
    <scope>NUCLEOTIDE SEQUENCE</scope>
    <source>
        <strain evidence="7">RS5133</strain>
    </source>
</reference>
<keyword evidence="4" id="KW-0256">Endoplasmic reticulum</keyword>
<accession>A0AAV5W3A0</accession>
<dbReference type="Gene3D" id="1.25.10.20">
    <property type="entry name" value="Vitellinogen, superhelical"/>
    <property type="match status" value="1"/>
</dbReference>
<organism evidence="7 8">
    <name type="scientific">Pristionchus fissidentatus</name>
    <dbReference type="NCBI Taxonomy" id="1538716"/>
    <lineage>
        <taxon>Eukaryota</taxon>
        <taxon>Metazoa</taxon>
        <taxon>Ecdysozoa</taxon>
        <taxon>Nematoda</taxon>
        <taxon>Chromadorea</taxon>
        <taxon>Rhabditida</taxon>
        <taxon>Rhabditina</taxon>
        <taxon>Diplogasteromorpha</taxon>
        <taxon>Diplogasteroidea</taxon>
        <taxon>Neodiplogasteridae</taxon>
        <taxon>Pristionchus</taxon>
    </lineage>
</organism>
<gene>
    <name evidence="7" type="ORF">PFISCL1PPCAC_17340</name>
</gene>
<feature type="chain" id="PRO_5043316198" description="MTP large subunit lipid-binding domain-containing protein" evidence="5">
    <location>
        <begin position="27"/>
        <end position="915"/>
    </location>
</feature>
<dbReference type="AlphaFoldDB" id="A0AAV5W3A0"/>
<feature type="domain" description="MTP large subunit lipid-binding" evidence="6">
    <location>
        <begin position="666"/>
        <end position="914"/>
    </location>
</feature>
<dbReference type="SUPFAM" id="SSF48431">
    <property type="entry name" value="Lipovitellin-phosvitin complex, superhelical domain"/>
    <property type="match status" value="1"/>
</dbReference>
<dbReference type="GO" id="GO:0005783">
    <property type="term" value="C:endoplasmic reticulum"/>
    <property type="evidence" value="ECO:0007669"/>
    <property type="project" value="UniProtKB-SubCell"/>
</dbReference>
<dbReference type="InterPro" id="IPR045811">
    <property type="entry name" value="MTP_lip-bd"/>
</dbReference>
<feature type="signal peptide" evidence="5">
    <location>
        <begin position="1"/>
        <end position="26"/>
    </location>
</feature>
<evidence type="ECO:0000313" key="7">
    <source>
        <dbReference type="EMBL" id="GMT26043.1"/>
    </source>
</evidence>
<evidence type="ECO:0000256" key="5">
    <source>
        <dbReference type="SAM" id="SignalP"/>
    </source>
</evidence>
<name>A0AAV5W3A0_9BILA</name>
<dbReference type="GO" id="GO:0042157">
    <property type="term" value="P:lipoprotein metabolic process"/>
    <property type="evidence" value="ECO:0007669"/>
    <property type="project" value="TreeGrafter"/>
</dbReference>
<dbReference type="InterPro" id="IPR011030">
    <property type="entry name" value="Lipovitellin_superhlx_dom"/>
</dbReference>
<dbReference type="EMBL" id="BTSY01000004">
    <property type="protein sequence ID" value="GMT26043.1"/>
    <property type="molecule type" value="Genomic_DNA"/>
</dbReference>
<dbReference type="Proteomes" id="UP001432322">
    <property type="component" value="Unassembled WGS sequence"/>
</dbReference>
<evidence type="ECO:0000256" key="2">
    <source>
        <dbReference type="ARBA" id="ARBA00022448"/>
    </source>
</evidence>
<keyword evidence="2" id="KW-0813">Transport</keyword>
<evidence type="ECO:0000313" key="8">
    <source>
        <dbReference type="Proteomes" id="UP001432322"/>
    </source>
</evidence>
<comment type="subcellular location">
    <subcellularLocation>
        <location evidence="1">Endoplasmic reticulum</location>
    </subcellularLocation>
</comment>
<dbReference type="InterPro" id="IPR039988">
    <property type="entry name" value="MTTP"/>
</dbReference>
<dbReference type="Pfam" id="PF19444">
    <property type="entry name" value="MTP_lip_bd"/>
    <property type="match status" value="1"/>
</dbReference>
<dbReference type="GO" id="GO:0005548">
    <property type="term" value="F:phospholipid transporter activity"/>
    <property type="evidence" value="ECO:0007669"/>
    <property type="project" value="InterPro"/>
</dbReference>
<evidence type="ECO:0000256" key="3">
    <source>
        <dbReference type="ARBA" id="ARBA00022729"/>
    </source>
</evidence>
<evidence type="ECO:0000259" key="6">
    <source>
        <dbReference type="Pfam" id="PF19444"/>
    </source>
</evidence>
<dbReference type="GO" id="GO:0008289">
    <property type="term" value="F:lipid binding"/>
    <property type="evidence" value="ECO:0007669"/>
    <property type="project" value="InterPro"/>
</dbReference>
<keyword evidence="8" id="KW-1185">Reference proteome</keyword>
<protein>
    <recommendedName>
        <fullName evidence="6">MTP large subunit lipid-binding domain-containing protein</fullName>
    </recommendedName>
</protein>